<evidence type="ECO:0000313" key="11">
    <source>
        <dbReference type="RefSeq" id="XP_030514759.1"/>
    </source>
</evidence>
<evidence type="ECO:0000256" key="6">
    <source>
        <dbReference type="SAM" id="MobiDB-lite"/>
    </source>
</evidence>
<gene>
    <name evidence="9 10 11 12 13" type="primary">LOC115728578</name>
</gene>
<dbReference type="InterPro" id="IPR027329">
    <property type="entry name" value="TPX2_C"/>
</dbReference>
<evidence type="ECO:0000313" key="10">
    <source>
        <dbReference type="RefSeq" id="XP_030514758.1"/>
    </source>
</evidence>
<comment type="subcellular location">
    <subcellularLocation>
        <location evidence="1">Cytoplasm</location>
        <location evidence="1">Cytoskeleton</location>
    </subcellularLocation>
</comment>
<protein>
    <submittedName>
        <fullName evidence="9 10">Protein WVD2-like 5</fullName>
    </submittedName>
</protein>
<keyword evidence="4" id="KW-0493">Microtubule</keyword>
<dbReference type="RefSeq" id="XP_030514757.1">
    <property type="nucleotide sequence ID" value="XM_030658897.1"/>
</dbReference>
<name>A0A8B8MXA3_9MYRT</name>
<feature type="region of interest" description="Disordered" evidence="6">
    <location>
        <begin position="205"/>
        <end position="279"/>
    </location>
</feature>
<feature type="region of interest" description="Disordered" evidence="6">
    <location>
        <begin position="20"/>
        <end position="55"/>
    </location>
</feature>
<dbReference type="GO" id="GO:0008017">
    <property type="term" value="F:microtubule binding"/>
    <property type="evidence" value="ECO:0007669"/>
    <property type="project" value="InterPro"/>
</dbReference>
<dbReference type="Proteomes" id="UP000827889">
    <property type="component" value="Chromosome 4"/>
</dbReference>
<dbReference type="Pfam" id="PF06886">
    <property type="entry name" value="TPX2"/>
    <property type="match status" value="1"/>
</dbReference>
<sequence>MDAGDSVYGVNSVEQSGVYNSNQEVMITEKANRGSDGTPESRVLPSAAKKAVNGSPLSGKLCGSNITERDGIGFSEYSGQPLDIGLKKRTKIGKKFATPAEEDNNMVLGAADMPNKGMGRLPSYSFSFKCAERAHKRKEFYLKQEERLRTKETERAIMLAKLKEAEEAELEMLRKSLVIKAKPMPSFYFERSPIQMELKKVPATKAKSPEDGLPCSANDKTAQTGFTASSRPQFMRPLKSSVPQFPTQKKVNAPENPPSLVKSPPCLVGTEHGAGNPTCRANEMRKMVQKYKREMH</sequence>
<dbReference type="AlphaFoldDB" id="A0A8B8MXA3"/>
<dbReference type="GO" id="GO:0005874">
    <property type="term" value="C:microtubule"/>
    <property type="evidence" value="ECO:0007669"/>
    <property type="project" value="UniProtKB-KW"/>
</dbReference>
<dbReference type="RefSeq" id="XP_030514759.1">
    <property type="nucleotide sequence ID" value="XM_030658899.1"/>
</dbReference>
<evidence type="ECO:0000256" key="4">
    <source>
        <dbReference type="ARBA" id="ARBA00022701"/>
    </source>
</evidence>
<dbReference type="GeneID" id="115728578"/>
<comment type="similarity">
    <text evidence="2">Belongs to the TPX2 family.</text>
</comment>
<reference evidence="9 10" key="1">
    <citation type="submission" date="2025-04" db="UniProtKB">
        <authorList>
            <consortium name="RefSeq"/>
        </authorList>
    </citation>
    <scope>IDENTIFICATION</scope>
</reference>
<feature type="domain" description="TPX2 C-terminal" evidence="7">
    <location>
        <begin position="126"/>
        <end position="192"/>
    </location>
</feature>
<dbReference type="GO" id="GO:0000226">
    <property type="term" value="P:microtubule cytoskeleton organization"/>
    <property type="evidence" value="ECO:0007669"/>
    <property type="project" value="InterPro"/>
</dbReference>
<evidence type="ECO:0000256" key="1">
    <source>
        <dbReference type="ARBA" id="ARBA00004245"/>
    </source>
</evidence>
<keyword evidence="5" id="KW-0206">Cytoskeleton</keyword>
<dbReference type="RefSeq" id="XP_030514761.1">
    <property type="nucleotide sequence ID" value="XM_030658901.1"/>
</dbReference>
<evidence type="ECO:0000259" key="7">
    <source>
        <dbReference type="Pfam" id="PF06886"/>
    </source>
</evidence>
<dbReference type="PANTHER" id="PTHR46372">
    <property type="entry name" value="PROTEIN WVD2-LIKE 3"/>
    <property type="match status" value="1"/>
</dbReference>
<dbReference type="OrthoDB" id="1925970at2759"/>
<dbReference type="RefSeq" id="XP_030514760.1">
    <property type="nucleotide sequence ID" value="XM_030658900.1"/>
</dbReference>
<evidence type="ECO:0000313" key="8">
    <source>
        <dbReference type="Proteomes" id="UP000827889"/>
    </source>
</evidence>
<dbReference type="RefSeq" id="XP_030514758.1">
    <property type="nucleotide sequence ID" value="XM_030658898.1"/>
</dbReference>
<evidence type="ECO:0000256" key="2">
    <source>
        <dbReference type="ARBA" id="ARBA00005885"/>
    </source>
</evidence>
<dbReference type="InterPro" id="IPR044806">
    <property type="entry name" value="WVD2/WDL1-4"/>
</dbReference>
<evidence type="ECO:0000313" key="9">
    <source>
        <dbReference type="RefSeq" id="XP_030514757.1"/>
    </source>
</evidence>
<feature type="compositionally biased region" description="Polar residues" evidence="6">
    <location>
        <begin position="218"/>
        <end position="232"/>
    </location>
</feature>
<proteinExistence type="inferred from homology"/>
<dbReference type="KEGG" id="rarg:115728578"/>
<feature type="compositionally biased region" description="Polar residues" evidence="6">
    <location>
        <begin position="241"/>
        <end position="250"/>
    </location>
</feature>
<evidence type="ECO:0000256" key="5">
    <source>
        <dbReference type="ARBA" id="ARBA00023212"/>
    </source>
</evidence>
<keyword evidence="8" id="KW-1185">Reference proteome</keyword>
<evidence type="ECO:0000256" key="3">
    <source>
        <dbReference type="ARBA" id="ARBA00022490"/>
    </source>
</evidence>
<keyword evidence="3" id="KW-0963">Cytoplasm</keyword>
<accession>A0A8B8MXA3</accession>
<organism evidence="8 13">
    <name type="scientific">Rhodamnia argentea</name>
    <dbReference type="NCBI Taxonomy" id="178133"/>
    <lineage>
        <taxon>Eukaryota</taxon>
        <taxon>Viridiplantae</taxon>
        <taxon>Streptophyta</taxon>
        <taxon>Embryophyta</taxon>
        <taxon>Tracheophyta</taxon>
        <taxon>Spermatophyta</taxon>
        <taxon>Magnoliopsida</taxon>
        <taxon>eudicotyledons</taxon>
        <taxon>Gunneridae</taxon>
        <taxon>Pentapetalae</taxon>
        <taxon>rosids</taxon>
        <taxon>malvids</taxon>
        <taxon>Myrtales</taxon>
        <taxon>Myrtaceae</taxon>
        <taxon>Myrtoideae</taxon>
        <taxon>Myrteae</taxon>
        <taxon>Australasian group</taxon>
        <taxon>Rhodamnia</taxon>
    </lineage>
</organism>
<evidence type="ECO:0000313" key="12">
    <source>
        <dbReference type="RefSeq" id="XP_030514760.1"/>
    </source>
</evidence>
<dbReference type="PANTHER" id="PTHR46372:SF2">
    <property type="entry name" value="PROTEIN WVD2-LIKE 3"/>
    <property type="match status" value="1"/>
</dbReference>
<evidence type="ECO:0000313" key="13">
    <source>
        <dbReference type="RefSeq" id="XP_030514761.1"/>
    </source>
</evidence>